<gene>
    <name evidence="2" type="ORF">MHEL_51060</name>
</gene>
<evidence type="ECO:0000256" key="1">
    <source>
        <dbReference type="SAM" id="MobiDB-lite"/>
    </source>
</evidence>
<protein>
    <submittedName>
        <fullName evidence="2">Uncharacterized protein</fullName>
    </submittedName>
</protein>
<dbReference type="EMBL" id="AP022596">
    <property type="protein sequence ID" value="BBY66863.1"/>
    <property type="molecule type" value="Genomic_DNA"/>
</dbReference>
<dbReference type="KEGG" id="mhev:MHEL_51060"/>
<accession>A0A7I7TDM7</accession>
<reference evidence="2 3" key="1">
    <citation type="journal article" date="2019" name="Emerg. Microbes Infect.">
        <title>Comprehensive subspecies identification of 175 nontuberculous mycobacteria species based on 7547 genomic profiles.</title>
        <authorList>
            <person name="Matsumoto Y."/>
            <person name="Kinjo T."/>
            <person name="Motooka D."/>
            <person name="Nabeya D."/>
            <person name="Jung N."/>
            <person name="Uechi K."/>
            <person name="Horii T."/>
            <person name="Iida T."/>
            <person name="Fujita J."/>
            <person name="Nakamura S."/>
        </authorList>
    </citation>
    <scope>NUCLEOTIDE SEQUENCE [LARGE SCALE GENOMIC DNA]</scope>
    <source>
        <strain evidence="2 3">JCM 30396</strain>
    </source>
</reference>
<sequence>MSHRRRGAGSATDWIRNPESAPTPPRLRKDVTLCDYHFGGTPVLAEWIAGGACISVLWSPGLDAKDEQ</sequence>
<name>A0A7I7TDM7_9MYCO</name>
<feature type="region of interest" description="Disordered" evidence="1">
    <location>
        <begin position="1"/>
        <end position="26"/>
    </location>
</feature>
<evidence type="ECO:0000313" key="3">
    <source>
        <dbReference type="Proteomes" id="UP000467148"/>
    </source>
</evidence>
<dbReference type="Proteomes" id="UP000467148">
    <property type="component" value="Chromosome"/>
</dbReference>
<organism evidence="2 3">
    <name type="scientific">Mycolicibacterium helvum</name>
    <dbReference type="NCBI Taxonomy" id="1534349"/>
    <lineage>
        <taxon>Bacteria</taxon>
        <taxon>Bacillati</taxon>
        <taxon>Actinomycetota</taxon>
        <taxon>Actinomycetes</taxon>
        <taxon>Mycobacteriales</taxon>
        <taxon>Mycobacteriaceae</taxon>
        <taxon>Mycolicibacterium</taxon>
    </lineage>
</organism>
<proteinExistence type="predicted"/>
<dbReference type="AlphaFoldDB" id="A0A7I7TDM7"/>
<evidence type="ECO:0000313" key="2">
    <source>
        <dbReference type="EMBL" id="BBY66863.1"/>
    </source>
</evidence>
<keyword evidence="3" id="KW-1185">Reference proteome</keyword>